<organism evidence="4 5">
    <name type="scientific">Cypionkella sinensis</name>
    <dbReference type="NCBI Taxonomy" id="1756043"/>
    <lineage>
        <taxon>Bacteria</taxon>
        <taxon>Pseudomonadati</taxon>
        <taxon>Pseudomonadota</taxon>
        <taxon>Alphaproteobacteria</taxon>
        <taxon>Rhodobacterales</taxon>
        <taxon>Paracoccaceae</taxon>
        <taxon>Cypionkella</taxon>
    </lineage>
</organism>
<comment type="caution">
    <text evidence="4">The sequence shown here is derived from an EMBL/GenBank/DDBJ whole genome shotgun (WGS) entry which is preliminary data.</text>
</comment>
<protein>
    <submittedName>
        <fullName evidence="4">Asparaginase</fullName>
    </submittedName>
</protein>
<dbReference type="InterPro" id="IPR040919">
    <property type="entry name" value="Asparaginase_C"/>
</dbReference>
<dbReference type="Pfam" id="PF00710">
    <property type="entry name" value="Asparaginase"/>
    <property type="match status" value="1"/>
</dbReference>
<dbReference type="InterPro" id="IPR027474">
    <property type="entry name" value="L-asparaginase_N"/>
</dbReference>
<dbReference type="InterPro" id="IPR041725">
    <property type="entry name" value="L-asparaginase_I"/>
</dbReference>
<evidence type="ECO:0000313" key="4">
    <source>
        <dbReference type="EMBL" id="MFC3179759.1"/>
    </source>
</evidence>
<evidence type="ECO:0000259" key="3">
    <source>
        <dbReference type="Pfam" id="PF17763"/>
    </source>
</evidence>
<dbReference type="PIRSF" id="PIRSF500176">
    <property type="entry name" value="L_ASNase"/>
    <property type="match status" value="1"/>
</dbReference>
<dbReference type="CDD" id="cd08963">
    <property type="entry name" value="L-asparaginase_I"/>
    <property type="match status" value="1"/>
</dbReference>
<dbReference type="PROSITE" id="PS51732">
    <property type="entry name" value="ASN_GLN_ASE_3"/>
    <property type="match status" value="1"/>
</dbReference>
<dbReference type="InterPro" id="IPR036152">
    <property type="entry name" value="Asp/glu_Ase-like_sf"/>
</dbReference>
<name>A0ABV7IY60_9RHOB</name>
<reference evidence="5" key="1">
    <citation type="journal article" date="2019" name="Int. J. Syst. Evol. Microbiol.">
        <title>The Global Catalogue of Microorganisms (GCM) 10K type strain sequencing project: providing services to taxonomists for standard genome sequencing and annotation.</title>
        <authorList>
            <consortium name="The Broad Institute Genomics Platform"/>
            <consortium name="The Broad Institute Genome Sequencing Center for Infectious Disease"/>
            <person name="Wu L."/>
            <person name="Ma J."/>
        </authorList>
    </citation>
    <scope>NUCLEOTIDE SEQUENCE [LARGE SCALE GENOMIC DNA]</scope>
    <source>
        <strain evidence="5">KCTC 52039</strain>
    </source>
</reference>
<evidence type="ECO:0000313" key="5">
    <source>
        <dbReference type="Proteomes" id="UP001595547"/>
    </source>
</evidence>
<dbReference type="PANTHER" id="PTHR11707">
    <property type="entry name" value="L-ASPARAGINASE"/>
    <property type="match status" value="1"/>
</dbReference>
<dbReference type="SFLD" id="SFLDS00057">
    <property type="entry name" value="Glutaminase/Asparaginase"/>
    <property type="match status" value="1"/>
</dbReference>
<dbReference type="InterPro" id="IPR027473">
    <property type="entry name" value="L-asparaginase_C"/>
</dbReference>
<accession>A0ABV7IY60</accession>
<dbReference type="Gene3D" id="3.40.50.40">
    <property type="match status" value="1"/>
</dbReference>
<dbReference type="PROSITE" id="PS00917">
    <property type="entry name" value="ASN_GLN_ASE_2"/>
    <property type="match status" value="1"/>
</dbReference>
<feature type="active site" evidence="1">
    <location>
        <position position="82"/>
    </location>
</feature>
<dbReference type="SUPFAM" id="SSF53774">
    <property type="entry name" value="Glutaminase/Asparaginase"/>
    <property type="match status" value="1"/>
</dbReference>
<feature type="domain" description="L-asparaginase N-terminal" evidence="2">
    <location>
        <begin position="2"/>
        <end position="166"/>
    </location>
</feature>
<dbReference type="Gene3D" id="3.40.50.1170">
    <property type="entry name" value="L-asparaginase, N-terminal domain"/>
    <property type="match status" value="1"/>
</dbReference>
<dbReference type="SMART" id="SM00870">
    <property type="entry name" value="Asparaginase"/>
    <property type="match status" value="1"/>
</dbReference>
<dbReference type="InterPro" id="IPR037152">
    <property type="entry name" value="L-asparaginase_N_sf"/>
</dbReference>
<gene>
    <name evidence="4" type="ORF">ACFOGH_02055</name>
</gene>
<keyword evidence="5" id="KW-1185">Reference proteome</keyword>
<feature type="domain" description="Asparaginase/glutaminase C-terminal" evidence="3">
    <location>
        <begin position="188"/>
        <end position="293"/>
    </location>
</feature>
<dbReference type="InterPro" id="IPR027475">
    <property type="entry name" value="Asparaginase/glutaminase_AS2"/>
</dbReference>
<evidence type="ECO:0000259" key="2">
    <source>
        <dbReference type="Pfam" id="PF00710"/>
    </source>
</evidence>
<dbReference type="PIRSF" id="PIRSF001220">
    <property type="entry name" value="L-ASNase_gatD"/>
    <property type="match status" value="1"/>
</dbReference>
<dbReference type="EMBL" id="JBHRTO010000001">
    <property type="protein sequence ID" value="MFC3179759.1"/>
    <property type="molecule type" value="Genomic_DNA"/>
</dbReference>
<dbReference type="Pfam" id="PF17763">
    <property type="entry name" value="Asparaginase_C"/>
    <property type="match status" value="1"/>
</dbReference>
<sequence length="308" mass="31863">MKLLLIHTGGTIGMVATEAGFAPGAGVIEAALRDLRASDVTLLPLLPLIDSAQATPADWNRIALAIVDNHSEYNGFVITHGTDTLAFSAAALCFALTGLQRPVVLTGSMRPLTVEKSDGLSNLSDALKAARTAPPGVWAQFAGQLLHGARLRKAHSSALDAFTASRSAKPPLQPGKVPGFTSYRAAEIGILSMAPGQSEGLLTHALTTLDAVVLRVFGAGTLPETSALRAGLLAAQARGTPVIAVSQSPKGGVALGTYAAGNLMLQAGVIDGRDMTPEAAYTKLYHVLSLHADQRLSALARNMVGEFS</sequence>
<dbReference type="RefSeq" id="WP_380071389.1">
    <property type="nucleotide sequence ID" value="NZ_JBHRTO010000001.1"/>
</dbReference>
<dbReference type="PRINTS" id="PR00139">
    <property type="entry name" value="ASNGLNASE"/>
</dbReference>
<dbReference type="PANTHER" id="PTHR11707:SF28">
    <property type="entry name" value="60 KDA LYSOPHOSPHOLIPASE"/>
    <property type="match status" value="1"/>
</dbReference>
<evidence type="ECO:0000256" key="1">
    <source>
        <dbReference type="PROSITE-ProRule" id="PRU10100"/>
    </source>
</evidence>
<proteinExistence type="predicted"/>
<dbReference type="InterPro" id="IPR006034">
    <property type="entry name" value="Asparaginase/glutaminase-like"/>
</dbReference>
<dbReference type="Proteomes" id="UP001595547">
    <property type="component" value="Unassembled WGS sequence"/>
</dbReference>